<accession>A0A2M3ZXF0</accession>
<dbReference type="AlphaFoldDB" id="A0A2M3ZXF0"/>
<dbReference type="EMBL" id="GGFM01012389">
    <property type="protein sequence ID" value="MBW33140.1"/>
    <property type="molecule type" value="Transcribed_RNA"/>
</dbReference>
<name>A0A2M3ZXF0_9DIPT</name>
<protein>
    <submittedName>
        <fullName evidence="1">Putative secreted peptide</fullName>
    </submittedName>
</protein>
<reference evidence="1" key="1">
    <citation type="submission" date="2018-01" db="EMBL/GenBank/DDBJ databases">
        <title>An insight into the sialome of Amazonian anophelines.</title>
        <authorList>
            <person name="Ribeiro J.M."/>
            <person name="Scarpassa V."/>
            <person name="Calvo E."/>
        </authorList>
    </citation>
    <scope>NUCLEOTIDE SEQUENCE</scope>
    <source>
        <tissue evidence="1">Salivary glands</tissue>
    </source>
</reference>
<organism evidence="1">
    <name type="scientific">Anopheles braziliensis</name>
    <dbReference type="NCBI Taxonomy" id="58242"/>
    <lineage>
        <taxon>Eukaryota</taxon>
        <taxon>Metazoa</taxon>
        <taxon>Ecdysozoa</taxon>
        <taxon>Arthropoda</taxon>
        <taxon>Hexapoda</taxon>
        <taxon>Insecta</taxon>
        <taxon>Pterygota</taxon>
        <taxon>Neoptera</taxon>
        <taxon>Endopterygota</taxon>
        <taxon>Diptera</taxon>
        <taxon>Nematocera</taxon>
        <taxon>Culicoidea</taxon>
        <taxon>Culicidae</taxon>
        <taxon>Anophelinae</taxon>
        <taxon>Anopheles</taxon>
    </lineage>
</organism>
<sequence length="80" mass="8834">MFVFSSPFYVLFGGLSPGAAWDYVTNRQIIGGRWIDRSTRPDVGGFAPTRGSALVWQTNISRCSLFYLHSSSPLPSHKAP</sequence>
<evidence type="ECO:0000313" key="1">
    <source>
        <dbReference type="EMBL" id="MBW33140.1"/>
    </source>
</evidence>
<proteinExistence type="predicted"/>